<keyword evidence="2" id="KW-0812">Transmembrane</keyword>
<dbReference type="eggNOG" id="KOG2521">
    <property type="taxonomic scope" value="Eukaryota"/>
</dbReference>
<evidence type="ECO:0000256" key="2">
    <source>
        <dbReference type="ARBA" id="ARBA00022692"/>
    </source>
</evidence>
<dbReference type="OMA" id="DAFEEHW"/>
<keyword evidence="4" id="KW-0472">Membrane</keyword>
<accession>A0A0D3IMH8</accession>
<dbReference type="PaxDb" id="2903-EOD12463"/>
<feature type="compositionally biased region" description="Basic and acidic residues" evidence="7">
    <location>
        <begin position="272"/>
        <end position="282"/>
    </location>
</feature>
<protein>
    <recommendedName>
        <fullName evidence="10">Alpha/beta hydrolase</fullName>
    </recommendedName>
</protein>
<dbReference type="GeneID" id="17258613"/>
<dbReference type="InterPro" id="IPR008547">
    <property type="entry name" value="DUF829_TMEM53"/>
</dbReference>
<keyword evidence="5" id="KW-0539">Nucleus</keyword>
<sequence>MSLFRGCGTTSLYIPPRTGRGGTPPRTQGLALLLGWTAGSYRHVQKHARLWHGLGMRTATATTDLAMTFQPARLTGIEWVADNLLHTVRSQPEDSLIVPHVFSNGGALLLLTLLKRAREAGCPLSFDATVYDSAPSRSLWPAQAPLVGWLSTSGLPLRERLALLGRVSANALAAQALAPIKGVEPPLGDFPQLSDPAVNAPRPELFMYSGADSLVPARGIEAFAQRRAEVGCDVQLRRFEGSPHCEHYRRHPGVYDAAVRSFVGSLAGWKDEAQPTERDRDLGAQAPCDISA</sequence>
<reference evidence="8" key="2">
    <citation type="submission" date="2024-10" db="UniProtKB">
        <authorList>
            <consortium name="EnsemblProtists"/>
        </authorList>
    </citation>
    <scope>IDENTIFICATION</scope>
</reference>
<evidence type="ECO:0000256" key="5">
    <source>
        <dbReference type="ARBA" id="ARBA00023242"/>
    </source>
</evidence>
<dbReference type="RefSeq" id="XP_005764892.1">
    <property type="nucleotide sequence ID" value="XM_005764835.1"/>
</dbReference>
<proteinExistence type="inferred from homology"/>
<dbReference type="PANTHER" id="PTHR12265">
    <property type="entry name" value="TRANSMEMBRANE PROTEIN 53"/>
    <property type="match status" value="1"/>
</dbReference>
<feature type="region of interest" description="Disordered" evidence="7">
    <location>
        <begin position="272"/>
        <end position="292"/>
    </location>
</feature>
<reference evidence="9" key="1">
    <citation type="journal article" date="2013" name="Nature">
        <title>Pan genome of the phytoplankton Emiliania underpins its global distribution.</title>
        <authorList>
            <person name="Read B.A."/>
            <person name="Kegel J."/>
            <person name="Klute M.J."/>
            <person name="Kuo A."/>
            <person name="Lefebvre S.C."/>
            <person name="Maumus F."/>
            <person name="Mayer C."/>
            <person name="Miller J."/>
            <person name="Monier A."/>
            <person name="Salamov A."/>
            <person name="Young J."/>
            <person name="Aguilar M."/>
            <person name="Claverie J.M."/>
            <person name="Frickenhaus S."/>
            <person name="Gonzalez K."/>
            <person name="Herman E.K."/>
            <person name="Lin Y.C."/>
            <person name="Napier J."/>
            <person name="Ogata H."/>
            <person name="Sarno A.F."/>
            <person name="Shmutz J."/>
            <person name="Schroeder D."/>
            <person name="de Vargas C."/>
            <person name="Verret F."/>
            <person name="von Dassow P."/>
            <person name="Valentin K."/>
            <person name="Van de Peer Y."/>
            <person name="Wheeler G."/>
            <person name="Dacks J.B."/>
            <person name="Delwiche C.F."/>
            <person name="Dyhrman S.T."/>
            <person name="Glockner G."/>
            <person name="John U."/>
            <person name="Richards T."/>
            <person name="Worden A.Z."/>
            <person name="Zhang X."/>
            <person name="Grigoriev I.V."/>
            <person name="Allen A.E."/>
            <person name="Bidle K."/>
            <person name="Borodovsky M."/>
            <person name="Bowler C."/>
            <person name="Brownlee C."/>
            <person name="Cock J.M."/>
            <person name="Elias M."/>
            <person name="Gladyshev V.N."/>
            <person name="Groth M."/>
            <person name="Guda C."/>
            <person name="Hadaegh A."/>
            <person name="Iglesias-Rodriguez M.D."/>
            <person name="Jenkins J."/>
            <person name="Jones B.M."/>
            <person name="Lawson T."/>
            <person name="Leese F."/>
            <person name="Lindquist E."/>
            <person name="Lobanov A."/>
            <person name="Lomsadze A."/>
            <person name="Malik S.B."/>
            <person name="Marsh M.E."/>
            <person name="Mackinder L."/>
            <person name="Mock T."/>
            <person name="Mueller-Roeber B."/>
            <person name="Pagarete A."/>
            <person name="Parker M."/>
            <person name="Probert I."/>
            <person name="Quesneville H."/>
            <person name="Raines C."/>
            <person name="Rensing S.A."/>
            <person name="Riano-Pachon D.M."/>
            <person name="Richier S."/>
            <person name="Rokitta S."/>
            <person name="Shiraiwa Y."/>
            <person name="Soanes D.M."/>
            <person name="van der Giezen M."/>
            <person name="Wahlund T.M."/>
            <person name="Williams B."/>
            <person name="Wilson W."/>
            <person name="Wolfe G."/>
            <person name="Wurch L.L."/>
        </authorList>
    </citation>
    <scope>NUCLEOTIDE SEQUENCE</scope>
</reference>
<evidence type="ECO:0000313" key="8">
    <source>
        <dbReference type="EnsemblProtists" id="EOD12463"/>
    </source>
</evidence>
<dbReference type="SUPFAM" id="SSF53474">
    <property type="entry name" value="alpha/beta-Hydrolases"/>
    <property type="match status" value="1"/>
</dbReference>
<dbReference type="Proteomes" id="UP000013827">
    <property type="component" value="Unassembled WGS sequence"/>
</dbReference>
<evidence type="ECO:0000256" key="7">
    <source>
        <dbReference type="SAM" id="MobiDB-lite"/>
    </source>
</evidence>
<dbReference type="GO" id="GO:0005640">
    <property type="term" value="C:nuclear outer membrane"/>
    <property type="evidence" value="ECO:0007669"/>
    <property type="project" value="UniProtKB-SubCell"/>
</dbReference>
<evidence type="ECO:0000313" key="9">
    <source>
        <dbReference type="Proteomes" id="UP000013827"/>
    </source>
</evidence>
<evidence type="ECO:0008006" key="10">
    <source>
        <dbReference type="Google" id="ProtNLM"/>
    </source>
</evidence>
<evidence type="ECO:0000256" key="4">
    <source>
        <dbReference type="ARBA" id="ARBA00023136"/>
    </source>
</evidence>
<dbReference type="KEGG" id="ehx:EMIHUDRAFT_213749"/>
<name>A0A0D3IMH8_EMIH1</name>
<dbReference type="PANTHER" id="PTHR12265:SF30">
    <property type="entry name" value="TRANSMEMBRANE PROTEIN 53"/>
    <property type="match status" value="1"/>
</dbReference>
<evidence type="ECO:0000256" key="1">
    <source>
        <dbReference type="ARBA" id="ARBA00007387"/>
    </source>
</evidence>
<comment type="similarity">
    <text evidence="1">Belongs to the TMEM53 family.</text>
</comment>
<organism evidence="8 9">
    <name type="scientific">Emiliania huxleyi (strain CCMP1516)</name>
    <dbReference type="NCBI Taxonomy" id="280463"/>
    <lineage>
        <taxon>Eukaryota</taxon>
        <taxon>Haptista</taxon>
        <taxon>Haptophyta</taxon>
        <taxon>Prymnesiophyceae</taxon>
        <taxon>Isochrysidales</taxon>
        <taxon>Noelaerhabdaceae</taxon>
        <taxon>Emiliania</taxon>
    </lineage>
</organism>
<evidence type="ECO:0000256" key="6">
    <source>
        <dbReference type="ARBA" id="ARBA00034303"/>
    </source>
</evidence>
<dbReference type="Gene3D" id="3.40.50.1820">
    <property type="entry name" value="alpha/beta hydrolase"/>
    <property type="match status" value="1"/>
</dbReference>
<dbReference type="AlphaFoldDB" id="A0A0D3IMH8"/>
<keyword evidence="9" id="KW-1185">Reference proteome</keyword>
<dbReference type="HOGENOM" id="CLU_036503_1_0_1"/>
<dbReference type="Pfam" id="PF05705">
    <property type="entry name" value="DUF829"/>
    <property type="match status" value="1"/>
</dbReference>
<dbReference type="EnsemblProtists" id="EOD12463">
    <property type="protein sequence ID" value="EOD12463"/>
    <property type="gene ID" value="EMIHUDRAFT_213749"/>
</dbReference>
<dbReference type="InterPro" id="IPR029058">
    <property type="entry name" value="AB_hydrolase_fold"/>
</dbReference>
<evidence type="ECO:0000256" key="3">
    <source>
        <dbReference type="ARBA" id="ARBA00022989"/>
    </source>
</evidence>
<comment type="subcellular location">
    <subcellularLocation>
        <location evidence="6">Nucleus outer membrane</location>
        <topology evidence="6">Single-pass membrane protein</topology>
    </subcellularLocation>
</comment>
<keyword evidence="3" id="KW-1133">Transmembrane helix</keyword>